<dbReference type="InterPro" id="IPR045108">
    <property type="entry name" value="TXNDC17-like"/>
</dbReference>
<evidence type="ECO:0000313" key="4">
    <source>
        <dbReference type="Proteomes" id="UP000565441"/>
    </source>
</evidence>
<keyword evidence="4" id="KW-1185">Reference proteome</keyword>
<gene>
    <name evidence="3" type="ORF">D9615_001194</name>
</gene>
<sequence length="122" mass="13637">MPIRITEGLVDPQALKNVPEQYLIFYSSIVDGRSWCPVPISSDCRDVEDLVRQTFGADESPSALIVYVGDRTEWKSPSSIFRAEPWNLTDIPTIIRLRNGAEEARLVEKDIAGGLAEFVKAE</sequence>
<name>A0A8H5M959_9AGAR</name>
<comment type="similarity">
    <text evidence="1">Belongs to the thioredoxin family.</text>
</comment>
<dbReference type="InterPro" id="IPR010357">
    <property type="entry name" value="TXNDC17_dom"/>
</dbReference>
<dbReference type="Gene3D" id="3.40.30.10">
    <property type="entry name" value="Glutaredoxin"/>
    <property type="match status" value="1"/>
</dbReference>
<dbReference type="PANTHER" id="PTHR12452">
    <property type="entry name" value="42-9-9 PROTEIN-RELATED"/>
    <property type="match status" value="1"/>
</dbReference>
<dbReference type="GO" id="GO:0047134">
    <property type="term" value="F:protein-disulfide reductase [NAD(P)H] activity"/>
    <property type="evidence" value="ECO:0007669"/>
    <property type="project" value="InterPro"/>
</dbReference>
<organism evidence="3 4">
    <name type="scientific">Tricholomella constricta</name>
    <dbReference type="NCBI Taxonomy" id="117010"/>
    <lineage>
        <taxon>Eukaryota</taxon>
        <taxon>Fungi</taxon>
        <taxon>Dikarya</taxon>
        <taxon>Basidiomycota</taxon>
        <taxon>Agaricomycotina</taxon>
        <taxon>Agaricomycetes</taxon>
        <taxon>Agaricomycetidae</taxon>
        <taxon>Agaricales</taxon>
        <taxon>Tricholomatineae</taxon>
        <taxon>Lyophyllaceae</taxon>
        <taxon>Tricholomella</taxon>
    </lineage>
</organism>
<evidence type="ECO:0000259" key="2">
    <source>
        <dbReference type="Pfam" id="PF06110"/>
    </source>
</evidence>
<comment type="caution">
    <text evidence="3">The sequence shown here is derived from an EMBL/GenBank/DDBJ whole genome shotgun (WGS) entry which is preliminary data.</text>
</comment>
<dbReference type="InterPro" id="IPR036249">
    <property type="entry name" value="Thioredoxin-like_sf"/>
</dbReference>
<protein>
    <recommendedName>
        <fullName evidence="2">Thioredoxin domain-containing protein</fullName>
    </recommendedName>
</protein>
<dbReference type="OrthoDB" id="429626at2759"/>
<accession>A0A8H5M959</accession>
<evidence type="ECO:0000313" key="3">
    <source>
        <dbReference type="EMBL" id="KAF5385327.1"/>
    </source>
</evidence>
<dbReference type="AlphaFoldDB" id="A0A8H5M959"/>
<dbReference type="Proteomes" id="UP000565441">
    <property type="component" value="Unassembled WGS sequence"/>
</dbReference>
<proteinExistence type="inferred from homology"/>
<feature type="domain" description="Thioredoxin" evidence="2">
    <location>
        <begin position="22"/>
        <end position="111"/>
    </location>
</feature>
<dbReference type="SUPFAM" id="SSF52833">
    <property type="entry name" value="Thioredoxin-like"/>
    <property type="match status" value="1"/>
</dbReference>
<evidence type="ECO:0000256" key="1">
    <source>
        <dbReference type="ARBA" id="ARBA00008987"/>
    </source>
</evidence>
<dbReference type="GO" id="GO:0005829">
    <property type="term" value="C:cytosol"/>
    <property type="evidence" value="ECO:0007669"/>
    <property type="project" value="TreeGrafter"/>
</dbReference>
<dbReference type="PANTHER" id="PTHR12452:SF0">
    <property type="entry name" value="THIOREDOXIN DOMAIN-CONTAINING PROTEIN 17"/>
    <property type="match status" value="1"/>
</dbReference>
<reference evidence="3 4" key="1">
    <citation type="journal article" date="2020" name="ISME J.">
        <title>Uncovering the hidden diversity of litter-decomposition mechanisms in mushroom-forming fungi.</title>
        <authorList>
            <person name="Floudas D."/>
            <person name="Bentzer J."/>
            <person name="Ahren D."/>
            <person name="Johansson T."/>
            <person name="Persson P."/>
            <person name="Tunlid A."/>
        </authorList>
    </citation>
    <scope>NUCLEOTIDE SEQUENCE [LARGE SCALE GENOMIC DNA]</scope>
    <source>
        <strain evidence="3 4">CBS 661.87</strain>
    </source>
</reference>
<dbReference type="Pfam" id="PF06110">
    <property type="entry name" value="TXD17-like_Trx"/>
    <property type="match status" value="1"/>
</dbReference>
<dbReference type="EMBL" id="JAACJP010000004">
    <property type="protein sequence ID" value="KAF5385327.1"/>
    <property type="molecule type" value="Genomic_DNA"/>
</dbReference>